<dbReference type="PRINTS" id="PR00180">
    <property type="entry name" value="CRETINALDHBP"/>
</dbReference>
<dbReference type="GO" id="GO:0016020">
    <property type="term" value="C:membrane"/>
    <property type="evidence" value="ECO:0007669"/>
    <property type="project" value="TreeGrafter"/>
</dbReference>
<sequence length="308" mass="35613">MSSGKYVCTLSAEMLEKAKKELNEDPNTRHIEIKTLRERLEKVPGYKGRLDDGFLLRFLRAKKFDQERAFKQVITFYQMKKDNPEVFENLTPQRVRHVLEAGVIGVLKDRAPDGSRIFIFRPGCWDPDKGPITDIMATNFLTMSKLIEEEETQVCGFTMINDMKDIGWHQAKHVSPMYARRVSSMLQEAFPARIKKMNILNEPTFFDVIFAILKQFMKEKILKRIQIHGPKFDKLHESIPKDILPEDFEGSLPKYSNADWCEKLLACEGQFVEENKYGLLDMTIPAKQQKKADATESLGGTFRKLNVD</sequence>
<dbReference type="InterPro" id="IPR011074">
    <property type="entry name" value="CRAL/TRIO_N_dom"/>
</dbReference>
<dbReference type="InterPro" id="IPR001251">
    <property type="entry name" value="CRAL-TRIO_dom"/>
</dbReference>
<dbReference type="Gene3D" id="3.40.525.10">
    <property type="entry name" value="CRAL-TRIO lipid binding domain"/>
    <property type="match status" value="1"/>
</dbReference>
<dbReference type="InterPro" id="IPR036273">
    <property type="entry name" value="CRAL/TRIO_N_dom_sf"/>
</dbReference>
<dbReference type="GO" id="GO:1902936">
    <property type="term" value="F:phosphatidylinositol bisphosphate binding"/>
    <property type="evidence" value="ECO:0007669"/>
    <property type="project" value="TreeGrafter"/>
</dbReference>
<dbReference type="SMART" id="SM01100">
    <property type="entry name" value="CRAL_TRIO_N"/>
    <property type="match status" value="1"/>
</dbReference>
<feature type="domain" description="CRAL-TRIO" evidence="1">
    <location>
        <begin position="91"/>
        <end position="256"/>
    </location>
</feature>
<dbReference type="CDD" id="cd00170">
    <property type="entry name" value="SEC14"/>
    <property type="match status" value="1"/>
</dbReference>
<dbReference type="Gene3D" id="1.10.8.20">
    <property type="entry name" value="N-terminal domain of phosphatidylinositol transfer protein sec14p"/>
    <property type="match status" value="1"/>
</dbReference>
<dbReference type="SUPFAM" id="SSF46938">
    <property type="entry name" value="CRAL/TRIO N-terminal domain"/>
    <property type="match status" value="1"/>
</dbReference>
<dbReference type="InterPro" id="IPR036865">
    <property type="entry name" value="CRAL-TRIO_dom_sf"/>
</dbReference>
<dbReference type="Proteomes" id="UP001374579">
    <property type="component" value="Unassembled WGS sequence"/>
</dbReference>
<dbReference type="PANTHER" id="PTHR10174:SF130">
    <property type="entry name" value="ALPHA-TOCOPHEROL TRANSFER PROTEIN-LIKE"/>
    <property type="match status" value="1"/>
</dbReference>
<dbReference type="SUPFAM" id="SSF52087">
    <property type="entry name" value="CRAL/TRIO domain"/>
    <property type="match status" value="1"/>
</dbReference>
<dbReference type="AlphaFoldDB" id="A0AAN9G1K1"/>
<dbReference type="EMBL" id="JBAMIC010000022">
    <property type="protein sequence ID" value="KAK7091457.1"/>
    <property type="molecule type" value="Genomic_DNA"/>
</dbReference>
<comment type="caution">
    <text evidence="2">The sequence shown here is derived from an EMBL/GenBank/DDBJ whole genome shotgun (WGS) entry which is preliminary data.</text>
</comment>
<evidence type="ECO:0000313" key="2">
    <source>
        <dbReference type="EMBL" id="KAK7091457.1"/>
    </source>
</evidence>
<dbReference type="Pfam" id="PF00650">
    <property type="entry name" value="CRAL_TRIO"/>
    <property type="match status" value="1"/>
</dbReference>
<dbReference type="PANTHER" id="PTHR10174">
    <property type="entry name" value="ALPHA-TOCOPHEROL TRANSFER PROTEIN-RELATED"/>
    <property type="match status" value="1"/>
</dbReference>
<dbReference type="PROSITE" id="PS50191">
    <property type="entry name" value="CRAL_TRIO"/>
    <property type="match status" value="1"/>
</dbReference>
<keyword evidence="3" id="KW-1185">Reference proteome</keyword>
<evidence type="ECO:0000313" key="3">
    <source>
        <dbReference type="Proteomes" id="UP001374579"/>
    </source>
</evidence>
<dbReference type="SMART" id="SM00516">
    <property type="entry name" value="SEC14"/>
    <property type="match status" value="1"/>
</dbReference>
<protein>
    <recommendedName>
        <fullName evidence="1">CRAL-TRIO domain-containing protein</fullName>
    </recommendedName>
</protein>
<reference evidence="2 3" key="1">
    <citation type="submission" date="2024-02" db="EMBL/GenBank/DDBJ databases">
        <title>Chromosome-scale genome assembly of the rough periwinkle Littorina saxatilis.</title>
        <authorList>
            <person name="De Jode A."/>
            <person name="Faria R."/>
            <person name="Formenti G."/>
            <person name="Sims Y."/>
            <person name="Smith T.P."/>
            <person name="Tracey A."/>
            <person name="Wood J.M.D."/>
            <person name="Zagrodzka Z.B."/>
            <person name="Johannesson K."/>
            <person name="Butlin R.K."/>
            <person name="Leder E.H."/>
        </authorList>
    </citation>
    <scope>NUCLEOTIDE SEQUENCE [LARGE SCALE GENOMIC DNA]</scope>
    <source>
        <strain evidence="2">Snail1</strain>
        <tissue evidence="2">Muscle</tissue>
    </source>
</reference>
<dbReference type="Gene3D" id="1.20.5.1200">
    <property type="entry name" value="Alpha-tocopherol transfer"/>
    <property type="match status" value="1"/>
</dbReference>
<name>A0AAN9G1K1_9CAEN</name>
<accession>A0AAN9G1K1</accession>
<evidence type="ECO:0000259" key="1">
    <source>
        <dbReference type="PROSITE" id="PS50191"/>
    </source>
</evidence>
<proteinExistence type="predicted"/>
<gene>
    <name evidence="2" type="ORF">V1264_009137</name>
</gene>
<dbReference type="Pfam" id="PF03765">
    <property type="entry name" value="CRAL_TRIO_N"/>
    <property type="match status" value="1"/>
</dbReference>
<organism evidence="2 3">
    <name type="scientific">Littorina saxatilis</name>
    <dbReference type="NCBI Taxonomy" id="31220"/>
    <lineage>
        <taxon>Eukaryota</taxon>
        <taxon>Metazoa</taxon>
        <taxon>Spiralia</taxon>
        <taxon>Lophotrochozoa</taxon>
        <taxon>Mollusca</taxon>
        <taxon>Gastropoda</taxon>
        <taxon>Caenogastropoda</taxon>
        <taxon>Littorinimorpha</taxon>
        <taxon>Littorinoidea</taxon>
        <taxon>Littorinidae</taxon>
        <taxon>Littorina</taxon>
    </lineage>
</organism>